<sequence length="157" mass="18234">MKKLNKLEAVLWNVALPGFSQLLTGRIIVGFLFLVLEIVINVNSRFNVAIIHSFHWEISKAIHVVDYQWLMFYPCLYMYAMWDAYRHAMPETEKYSYLPFVFGAYFVTVGLIYSTTLRLFGVMFGPVFLPMLFLIPGLLIGGLIRYFLLKSKTMNQA</sequence>
<name>A0ABW6KK75_9BACI</name>
<keyword evidence="3" id="KW-1185">Reference proteome</keyword>
<dbReference type="Proteomes" id="UP001601059">
    <property type="component" value="Unassembled WGS sequence"/>
</dbReference>
<dbReference type="EMBL" id="JBIACK010000017">
    <property type="protein sequence ID" value="MFE8703610.1"/>
    <property type="molecule type" value="Genomic_DNA"/>
</dbReference>
<gene>
    <name evidence="2" type="ORF">ACFYKX_23880</name>
</gene>
<comment type="caution">
    <text evidence="2">The sequence shown here is derived from an EMBL/GenBank/DDBJ whole genome shotgun (WGS) entry which is preliminary data.</text>
</comment>
<dbReference type="RefSeq" id="WP_389364277.1">
    <property type="nucleotide sequence ID" value="NZ_JBIACK010000017.1"/>
</dbReference>
<evidence type="ECO:0000313" key="2">
    <source>
        <dbReference type="EMBL" id="MFE8703610.1"/>
    </source>
</evidence>
<feature type="transmembrane region" description="Helical" evidence="1">
    <location>
        <begin position="127"/>
        <end position="148"/>
    </location>
</feature>
<evidence type="ECO:0000313" key="3">
    <source>
        <dbReference type="Proteomes" id="UP001601059"/>
    </source>
</evidence>
<proteinExistence type="predicted"/>
<reference evidence="2 3" key="1">
    <citation type="submission" date="2024-08" db="EMBL/GenBank/DDBJ databases">
        <title>Two novel Cytobacillus novel species.</title>
        <authorList>
            <person name="Liu G."/>
        </authorList>
    </citation>
    <scope>NUCLEOTIDE SEQUENCE [LARGE SCALE GENOMIC DNA]</scope>
    <source>
        <strain evidence="2 3">FJAT-54145</strain>
    </source>
</reference>
<feature type="transmembrane region" description="Helical" evidence="1">
    <location>
        <begin position="97"/>
        <end position="115"/>
    </location>
</feature>
<feature type="transmembrane region" description="Helical" evidence="1">
    <location>
        <begin position="12"/>
        <end position="36"/>
    </location>
</feature>
<keyword evidence="1" id="KW-0812">Transmembrane</keyword>
<evidence type="ECO:0000256" key="1">
    <source>
        <dbReference type="SAM" id="Phobius"/>
    </source>
</evidence>
<keyword evidence="1" id="KW-0472">Membrane</keyword>
<accession>A0ABW6KK75</accession>
<organism evidence="2 3">
    <name type="scientific">Cytobacillus spartinae</name>
    <dbReference type="NCBI Taxonomy" id="3299023"/>
    <lineage>
        <taxon>Bacteria</taxon>
        <taxon>Bacillati</taxon>
        <taxon>Bacillota</taxon>
        <taxon>Bacilli</taxon>
        <taxon>Bacillales</taxon>
        <taxon>Bacillaceae</taxon>
        <taxon>Cytobacillus</taxon>
    </lineage>
</organism>
<keyword evidence="1" id="KW-1133">Transmembrane helix</keyword>
<protein>
    <submittedName>
        <fullName evidence="2">Uncharacterized protein</fullName>
    </submittedName>
</protein>